<evidence type="ECO:0000313" key="3">
    <source>
        <dbReference type="Proteomes" id="UP000886804"/>
    </source>
</evidence>
<comment type="caution">
    <text evidence="2">The sequence shown here is derived from an EMBL/GenBank/DDBJ whole genome shotgun (WGS) entry which is preliminary data.</text>
</comment>
<reference evidence="2" key="2">
    <citation type="submission" date="2021-04" db="EMBL/GenBank/DDBJ databases">
        <authorList>
            <person name="Gilroy R."/>
        </authorList>
    </citation>
    <scope>NUCLEOTIDE SEQUENCE</scope>
    <source>
        <strain evidence="2">CHK188-4685</strain>
    </source>
</reference>
<organism evidence="2 3">
    <name type="scientific">Candidatus Enterocloster faecavium</name>
    <dbReference type="NCBI Taxonomy" id="2838560"/>
    <lineage>
        <taxon>Bacteria</taxon>
        <taxon>Bacillati</taxon>
        <taxon>Bacillota</taxon>
        <taxon>Clostridia</taxon>
        <taxon>Lachnospirales</taxon>
        <taxon>Lachnospiraceae</taxon>
        <taxon>Enterocloster</taxon>
    </lineage>
</organism>
<proteinExistence type="predicted"/>
<evidence type="ECO:0000256" key="1">
    <source>
        <dbReference type="SAM" id="MobiDB-lite"/>
    </source>
</evidence>
<sequence length="120" mass="13759">MEEKRTEKQETAVQEEAAPKRKNDWKVIRLSKAVMHMGNPVRELDLTGLDSLTLDDMTELYNLYEELGGTGTIMQESSLLFAKLVTQRLTGLTMETLGQIPAKDAVKLKNRLYRFFYMSV</sequence>
<dbReference type="EMBL" id="DWYS01000145">
    <property type="protein sequence ID" value="HJB08607.1"/>
    <property type="molecule type" value="Genomic_DNA"/>
</dbReference>
<name>A0A9D2L9M5_9FIRM</name>
<dbReference type="AlphaFoldDB" id="A0A9D2L9M5"/>
<evidence type="ECO:0000313" key="2">
    <source>
        <dbReference type="EMBL" id="HJB08607.1"/>
    </source>
</evidence>
<feature type="region of interest" description="Disordered" evidence="1">
    <location>
        <begin position="1"/>
        <end position="21"/>
    </location>
</feature>
<feature type="compositionally biased region" description="Basic and acidic residues" evidence="1">
    <location>
        <begin position="1"/>
        <end position="10"/>
    </location>
</feature>
<accession>A0A9D2L9M5</accession>
<gene>
    <name evidence="2" type="ORF">H9716_12230</name>
</gene>
<reference evidence="2" key="1">
    <citation type="journal article" date="2021" name="PeerJ">
        <title>Extensive microbial diversity within the chicken gut microbiome revealed by metagenomics and culture.</title>
        <authorList>
            <person name="Gilroy R."/>
            <person name="Ravi A."/>
            <person name="Getino M."/>
            <person name="Pursley I."/>
            <person name="Horton D.L."/>
            <person name="Alikhan N.F."/>
            <person name="Baker D."/>
            <person name="Gharbi K."/>
            <person name="Hall N."/>
            <person name="Watson M."/>
            <person name="Adriaenssens E.M."/>
            <person name="Foster-Nyarko E."/>
            <person name="Jarju S."/>
            <person name="Secka A."/>
            <person name="Antonio M."/>
            <person name="Oren A."/>
            <person name="Chaudhuri R.R."/>
            <person name="La Ragione R."/>
            <person name="Hildebrand F."/>
            <person name="Pallen M.J."/>
        </authorList>
    </citation>
    <scope>NUCLEOTIDE SEQUENCE</scope>
    <source>
        <strain evidence="2">CHK188-4685</strain>
    </source>
</reference>
<protein>
    <submittedName>
        <fullName evidence="2">Phage tail assembly protein</fullName>
    </submittedName>
</protein>
<dbReference type="Proteomes" id="UP000886804">
    <property type="component" value="Unassembled WGS sequence"/>
</dbReference>